<organism evidence="2 3">
    <name type="scientific">Cyberlindnera jadinii (strain ATCC 18201 / CBS 1600 / BCRC 20928 / JCM 3617 / NBRC 0987 / NRRL Y-1542)</name>
    <name type="common">Torula yeast</name>
    <name type="synonym">Candida utilis</name>
    <dbReference type="NCBI Taxonomy" id="983966"/>
    <lineage>
        <taxon>Eukaryota</taxon>
        <taxon>Fungi</taxon>
        <taxon>Dikarya</taxon>
        <taxon>Ascomycota</taxon>
        <taxon>Saccharomycotina</taxon>
        <taxon>Saccharomycetes</taxon>
        <taxon>Phaffomycetales</taxon>
        <taxon>Phaffomycetaceae</taxon>
        <taxon>Cyberlindnera</taxon>
    </lineage>
</organism>
<sequence length="368" mass="41446">MGQQYYPIIFDVGSRFVTAGFAGDACAIVRRRTNVYDLTDAQLTVRSDDACEGERGQEPPQFLWTESMASVDPYRLECLLERIIHDVYENDLLVDPKRCKVLMLEPVMLPLPLKRALTRVFLFHMHAQSIRFLPASVMSVVASGATSGLVIDLGWNVTTVTPVFDLRQLYIYSKQTLRASRRIHNDIRKKLENLGLDTTFEFVEQFLVECCYCGIGNHGTGDFTFNNSTIPQELRYQSIEEILFPDEQDGPDDDDSQTLCSLVEQVIREVDIDLRTPLSSNIIIVGGLSNIPGIKTRIIYEINKHTKASGIKSLGPWQGASLYCTTSLMTSSTSTRIKNSGELTREKYISGEEVLLDWTDTLFSKCSI</sequence>
<evidence type="ECO:0000313" key="3">
    <source>
        <dbReference type="Proteomes" id="UP000094389"/>
    </source>
</evidence>
<keyword evidence="3" id="KW-1185">Reference proteome</keyword>
<evidence type="ECO:0000313" key="2">
    <source>
        <dbReference type="EMBL" id="ODV74339.1"/>
    </source>
</evidence>
<dbReference type="PROSITE" id="PS01036">
    <property type="entry name" value="HSP70_3"/>
    <property type="match status" value="1"/>
</dbReference>
<proteinExistence type="inferred from homology"/>
<dbReference type="InterPro" id="IPR043129">
    <property type="entry name" value="ATPase_NBD"/>
</dbReference>
<accession>A0A1E4S481</accession>
<dbReference type="RefSeq" id="XP_020071378.1">
    <property type="nucleotide sequence ID" value="XM_020213638.1"/>
</dbReference>
<dbReference type="EMBL" id="KV453928">
    <property type="protein sequence ID" value="ODV74339.1"/>
    <property type="molecule type" value="Genomic_DNA"/>
</dbReference>
<protein>
    <submittedName>
        <fullName evidence="2">Actin-like ATPase domain-containing protein</fullName>
    </submittedName>
</protein>
<dbReference type="OMA" id="FHMHAQS"/>
<dbReference type="InterPro" id="IPR018181">
    <property type="entry name" value="Heat_shock_70_CS"/>
</dbReference>
<dbReference type="PANTHER" id="PTHR11937">
    <property type="entry name" value="ACTIN"/>
    <property type="match status" value="1"/>
</dbReference>
<dbReference type="OrthoDB" id="337660at2759"/>
<dbReference type="Gene3D" id="3.90.640.10">
    <property type="entry name" value="Actin, Chain A, domain 4"/>
    <property type="match status" value="1"/>
</dbReference>
<name>A0A1E4S481_CYBJN</name>
<dbReference type="GeneID" id="30988034"/>
<gene>
    <name evidence="2" type="ORF">CYBJADRAFT_161769</name>
</gene>
<dbReference type="Gene3D" id="3.30.420.40">
    <property type="match status" value="2"/>
</dbReference>
<evidence type="ECO:0000256" key="1">
    <source>
        <dbReference type="RuleBase" id="RU000487"/>
    </source>
</evidence>
<dbReference type="InterPro" id="IPR004000">
    <property type="entry name" value="Actin"/>
</dbReference>
<dbReference type="AlphaFoldDB" id="A0A1E4S481"/>
<reference evidence="2 3" key="1">
    <citation type="journal article" date="2016" name="Proc. Natl. Acad. Sci. U.S.A.">
        <title>Comparative genomics of biotechnologically important yeasts.</title>
        <authorList>
            <person name="Riley R."/>
            <person name="Haridas S."/>
            <person name="Wolfe K.H."/>
            <person name="Lopes M.R."/>
            <person name="Hittinger C.T."/>
            <person name="Goeker M."/>
            <person name="Salamov A.A."/>
            <person name="Wisecaver J.H."/>
            <person name="Long T.M."/>
            <person name="Calvey C.H."/>
            <person name="Aerts A.L."/>
            <person name="Barry K.W."/>
            <person name="Choi C."/>
            <person name="Clum A."/>
            <person name="Coughlan A.Y."/>
            <person name="Deshpande S."/>
            <person name="Douglass A.P."/>
            <person name="Hanson S.J."/>
            <person name="Klenk H.-P."/>
            <person name="LaButti K.M."/>
            <person name="Lapidus A."/>
            <person name="Lindquist E.A."/>
            <person name="Lipzen A.M."/>
            <person name="Meier-Kolthoff J.P."/>
            <person name="Ohm R.A."/>
            <person name="Otillar R.P."/>
            <person name="Pangilinan J.L."/>
            <person name="Peng Y."/>
            <person name="Rokas A."/>
            <person name="Rosa C.A."/>
            <person name="Scheuner C."/>
            <person name="Sibirny A.A."/>
            <person name="Slot J.C."/>
            <person name="Stielow J.B."/>
            <person name="Sun H."/>
            <person name="Kurtzman C.P."/>
            <person name="Blackwell M."/>
            <person name="Grigoriev I.V."/>
            <person name="Jeffries T.W."/>
        </authorList>
    </citation>
    <scope>NUCLEOTIDE SEQUENCE [LARGE SCALE GENOMIC DNA]</scope>
    <source>
        <strain evidence="3">ATCC 18201 / CBS 1600 / BCRC 20928 / JCM 3617 / NBRC 0987 / NRRL Y-1542</strain>
    </source>
</reference>
<dbReference type="STRING" id="983966.A0A1E4S481"/>
<dbReference type="Pfam" id="PF00022">
    <property type="entry name" value="Actin"/>
    <property type="match status" value="2"/>
</dbReference>
<dbReference type="SMART" id="SM00268">
    <property type="entry name" value="ACTIN"/>
    <property type="match status" value="1"/>
</dbReference>
<dbReference type="Proteomes" id="UP000094389">
    <property type="component" value="Unassembled WGS sequence"/>
</dbReference>
<comment type="similarity">
    <text evidence="1">Belongs to the actin family.</text>
</comment>
<dbReference type="SUPFAM" id="SSF53067">
    <property type="entry name" value="Actin-like ATPase domain"/>
    <property type="match status" value="2"/>
</dbReference>